<evidence type="ECO:0000313" key="3">
    <source>
        <dbReference type="Proteomes" id="UP000183974"/>
    </source>
</evidence>
<dbReference type="Proteomes" id="UP000183974">
    <property type="component" value="Unassembled WGS sequence"/>
</dbReference>
<dbReference type="EMBL" id="FRBR01000012">
    <property type="protein sequence ID" value="SHM24324.1"/>
    <property type="molecule type" value="Genomic_DNA"/>
</dbReference>
<name>A0A1M7H6W1_9RHOB</name>
<dbReference type="RefSeq" id="WP_073036131.1">
    <property type="nucleotide sequence ID" value="NZ_BMLR01000008.1"/>
</dbReference>
<feature type="domain" description="4Fe-4S ferredoxin-type" evidence="1">
    <location>
        <begin position="136"/>
        <end position="167"/>
    </location>
</feature>
<dbReference type="PROSITE" id="PS51379">
    <property type="entry name" value="4FE4S_FER_2"/>
    <property type="match status" value="1"/>
</dbReference>
<proteinExistence type="predicted"/>
<evidence type="ECO:0000313" key="2">
    <source>
        <dbReference type="EMBL" id="SHM24324.1"/>
    </source>
</evidence>
<dbReference type="STRING" id="337701.SAMN05444398_11217"/>
<dbReference type="OrthoDB" id="8279740at2"/>
<keyword evidence="3" id="KW-1185">Reference proteome</keyword>
<evidence type="ECO:0000259" key="1">
    <source>
        <dbReference type="PROSITE" id="PS51379"/>
    </source>
</evidence>
<sequence>MTAPALPQIAEAAQAAGLDIFGGVSNAGSLPPGIATLILLGPLEPGFWPRFTATPEYGDGQPDPLDRWSSRVIGTLAAQLGAQAFFPFGGPPWQPFTGWARDSGRAHISPVGLLVHDSAGLMISYRGALGFAHAIDLPPPAPNPCTTCSDRPCLTACPVDAFSPQGYDVAACKADLERTGNDCLTRGCAVRRACPVSRTHGRVESQSAFHMRAFQ</sequence>
<dbReference type="AlphaFoldDB" id="A0A1M7H6W1"/>
<organism evidence="2 3">
    <name type="scientific">Roseovarius pacificus</name>
    <dbReference type="NCBI Taxonomy" id="337701"/>
    <lineage>
        <taxon>Bacteria</taxon>
        <taxon>Pseudomonadati</taxon>
        <taxon>Pseudomonadota</taxon>
        <taxon>Alphaproteobacteria</taxon>
        <taxon>Rhodobacterales</taxon>
        <taxon>Roseobacteraceae</taxon>
        <taxon>Roseovarius</taxon>
    </lineage>
</organism>
<reference evidence="2 3" key="1">
    <citation type="submission" date="2016-11" db="EMBL/GenBank/DDBJ databases">
        <authorList>
            <person name="Jaros S."/>
            <person name="Januszkiewicz K."/>
            <person name="Wedrychowicz H."/>
        </authorList>
    </citation>
    <scope>NUCLEOTIDE SEQUENCE [LARGE SCALE GENOMIC DNA]</scope>
    <source>
        <strain evidence="2 3">DSM 29589</strain>
    </source>
</reference>
<gene>
    <name evidence="2" type="ORF">SAMN05444398_11217</name>
</gene>
<dbReference type="InterPro" id="IPR017896">
    <property type="entry name" value="4Fe4S_Fe-S-bd"/>
</dbReference>
<accession>A0A1M7H6W1</accession>
<protein>
    <recommendedName>
        <fullName evidence="1">4Fe-4S ferredoxin-type domain-containing protein</fullName>
    </recommendedName>
</protein>